<feature type="domain" description="CxC6 like cysteine cluster associated with KDZ" evidence="3">
    <location>
        <begin position="324"/>
        <end position="387"/>
    </location>
</feature>
<feature type="domain" description="CxC5 like cysteine cluster associated with KDZ" evidence="2">
    <location>
        <begin position="57"/>
        <end position="175"/>
    </location>
</feature>
<evidence type="ECO:0000256" key="1">
    <source>
        <dbReference type="SAM" id="MobiDB-lite"/>
    </source>
</evidence>
<dbReference type="InterPro" id="IPR041539">
    <property type="entry name" value="CxC5"/>
</dbReference>
<organism evidence="4 5">
    <name type="scientific">Athelia psychrophila</name>
    <dbReference type="NCBI Taxonomy" id="1759441"/>
    <lineage>
        <taxon>Eukaryota</taxon>
        <taxon>Fungi</taxon>
        <taxon>Dikarya</taxon>
        <taxon>Basidiomycota</taxon>
        <taxon>Agaricomycotina</taxon>
        <taxon>Agaricomycetes</taxon>
        <taxon>Agaricomycetidae</taxon>
        <taxon>Atheliales</taxon>
        <taxon>Atheliaceae</taxon>
        <taxon>Athelia</taxon>
    </lineage>
</organism>
<dbReference type="EMBL" id="KV417593">
    <property type="protein sequence ID" value="KZP16442.1"/>
    <property type="molecule type" value="Genomic_DNA"/>
</dbReference>
<dbReference type="STRING" id="436010.A0A166F524"/>
<gene>
    <name evidence="4" type="ORF">FIBSPDRAFT_748866</name>
</gene>
<evidence type="ECO:0000259" key="3">
    <source>
        <dbReference type="Pfam" id="PF18721"/>
    </source>
</evidence>
<accession>A0A166F524</accession>
<evidence type="ECO:0008006" key="6">
    <source>
        <dbReference type="Google" id="ProtNLM"/>
    </source>
</evidence>
<dbReference type="Pfam" id="PF18718">
    <property type="entry name" value="CxC5"/>
    <property type="match status" value="1"/>
</dbReference>
<name>A0A166F524_9AGAM</name>
<sequence>MTAIWAVIYSAFHPELADPDLWNDEGPGADAAQQIYEYIGDICNLFGAGPLFTDPKYLLITRHTICIFCSQEDPSNTLHKKGKGWVVKLIGTDFKIRSAQLVVGACRKCGARYYPDRITYQSGGVRLQKLEWDPEYLRISKHGVWAVRQLAVSQEKAIYHLHASFFNFAHWLNSTNGTPTLTIRQSQKLFTEHFSRRLISAHNMEDTFVCPADPSTNTLAQSVREAIGINGGSIPGSMEHGCTECTHEKRYRSDLENEGVIIGEVQVRDVVAGQDLHDSNPVLIIVLQLLEDPMQGEDHIAPQVPQQVAPPAGEPRGYVRLASMDGKTISHRKCALDDCRGALTNYRNGRFCEDHLNYRDLCGIIPCGAPVEPAGALTCSNAEHKVYHQRWVNRFGRLGYQGVRRVVRHQRAAEENGTGQQDNTQPILHPQAQLPAIGGTPGHEVVNTFRAGSTYCLQTVQWACGCPIGWGKCYKSESSPQVLQILNQIWDTHPEHRPAFLSYDDACNLLRHIVTQNPLNPWLTSTRLIVDAWHYIGHRAEDILCRTRCNPAPADGTQPDLVLAQRDDAGQVHLTRAFNTETSEQLNAWLSGFEAQMRQMTDYNFDFYMHAIMLIYKDTLDVRTAEKGQNLTEEEAYSAQEMGADSEDDEDDMELVIDINGN</sequence>
<evidence type="ECO:0000313" key="4">
    <source>
        <dbReference type="EMBL" id="KZP16442.1"/>
    </source>
</evidence>
<dbReference type="AlphaFoldDB" id="A0A166F524"/>
<keyword evidence="5" id="KW-1185">Reference proteome</keyword>
<feature type="region of interest" description="Disordered" evidence="1">
    <location>
        <begin position="631"/>
        <end position="662"/>
    </location>
</feature>
<dbReference type="OrthoDB" id="2527272at2759"/>
<reference evidence="4 5" key="1">
    <citation type="journal article" date="2016" name="Mol. Biol. Evol.">
        <title>Comparative Genomics of Early-Diverging Mushroom-Forming Fungi Provides Insights into the Origins of Lignocellulose Decay Capabilities.</title>
        <authorList>
            <person name="Nagy L.G."/>
            <person name="Riley R."/>
            <person name="Tritt A."/>
            <person name="Adam C."/>
            <person name="Daum C."/>
            <person name="Floudas D."/>
            <person name="Sun H."/>
            <person name="Yadav J.S."/>
            <person name="Pangilinan J."/>
            <person name="Larsson K.H."/>
            <person name="Matsuura K."/>
            <person name="Barry K."/>
            <person name="Labutti K."/>
            <person name="Kuo R."/>
            <person name="Ohm R.A."/>
            <person name="Bhattacharya S.S."/>
            <person name="Shirouzu T."/>
            <person name="Yoshinaga Y."/>
            <person name="Martin F.M."/>
            <person name="Grigoriev I.V."/>
            <person name="Hibbett D.S."/>
        </authorList>
    </citation>
    <scope>NUCLEOTIDE SEQUENCE [LARGE SCALE GENOMIC DNA]</scope>
    <source>
        <strain evidence="4 5">CBS 109695</strain>
    </source>
</reference>
<proteinExistence type="predicted"/>
<dbReference type="Proteomes" id="UP000076532">
    <property type="component" value="Unassembled WGS sequence"/>
</dbReference>
<evidence type="ECO:0000259" key="2">
    <source>
        <dbReference type="Pfam" id="PF18718"/>
    </source>
</evidence>
<protein>
    <recommendedName>
        <fullName evidence="6">CxC5 like cysteine cluster associated with KDZ domain-containing protein</fullName>
    </recommendedName>
</protein>
<evidence type="ECO:0000313" key="5">
    <source>
        <dbReference type="Proteomes" id="UP000076532"/>
    </source>
</evidence>
<dbReference type="InterPro" id="IPR040898">
    <property type="entry name" value="CxC6"/>
</dbReference>
<feature type="compositionally biased region" description="Acidic residues" evidence="1">
    <location>
        <begin position="644"/>
        <end position="655"/>
    </location>
</feature>
<dbReference type="Pfam" id="PF18721">
    <property type="entry name" value="CxC6"/>
    <property type="match status" value="1"/>
</dbReference>